<name>A0ABP7G1K9_9ACTN</name>
<evidence type="ECO:0008006" key="5">
    <source>
        <dbReference type="Google" id="ProtNLM"/>
    </source>
</evidence>
<organism evidence="3 4">
    <name type="scientific">Salinactinospora qingdaonensis</name>
    <dbReference type="NCBI Taxonomy" id="702744"/>
    <lineage>
        <taxon>Bacteria</taxon>
        <taxon>Bacillati</taxon>
        <taxon>Actinomycetota</taxon>
        <taxon>Actinomycetes</taxon>
        <taxon>Streptosporangiales</taxon>
        <taxon>Nocardiopsidaceae</taxon>
        <taxon>Salinactinospora</taxon>
    </lineage>
</organism>
<dbReference type="Proteomes" id="UP001500908">
    <property type="component" value="Unassembled WGS sequence"/>
</dbReference>
<dbReference type="Pfam" id="PF14012">
    <property type="entry name" value="DUF4229"/>
    <property type="match status" value="1"/>
</dbReference>
<feature type="compositionally biased region" description="Basic and acidic residues" evidence="1">
    <location>
        <begin position="71"/>
        <end position="95"/>
    </location>
</feature>
<dbReference type="InterPro" id="IPR025323">
    <property type="entry name" value="DUF4229"/>
</dbReference>
<keyword evidence="2" id="KW-0472">Membrane</keyword>
<accession>A0ABP7G1K9</accession>
<feature type="region of interest" description="Disordered" evidence="1">
    <location>
        <begin position="71"/>
        <end position="114"/>
    </location>
</feature>
<keyword evidence="2" id="KW-0812">Transmembrane</keyword>
<dbReference type="RefSeq" id="WP_344973040.1">
    <property type="nucleotide sequence ID" value="NZ_BAABDD010000017.1"/>
</dbReference>
<comment type="caution">
    <text evidence="3">The sequence shown here is derived from an EMBL/GenBank/DDBJ whole genome shotgun (WGS) entry which is preliminary data.</text>
</comment>
<evidence type="ECO:0000313" key="4">
    <source>
        <dbReference type="Proteomes" id="UP001500908"/>
    </source>
</evidence>
<sequence>MRSVLAYTASRLLLFAVALGLLYLLGARGFLLLALAFLTSGLVSYILLARQRDAMSQVVADGLDRFRGMGRRLDEGAAKEDPGQPVTARDKRPADDGTATAGTESGESARGTEE</sequence>
<keyword evidence="2" id="KW-1133">Transmembrane helix</keyword>
<evidence type="ECO:0000256" key="1">
    <source>
        <dbReference type="SAM" id="MobiDB-lite"/>
    </source>
</evidence>
<gene>
    <name evidence="3" type="ORF">GCM10022402_34200</name>
</gene>
<dbReference type="EMBL" id="BAABDD010000017">
    <property type="protein sequence ID" value="GAA3752437.1"/>
    <property type="molecule type" value="Genomic_DNA"/>
</dbReference>
<keyword evidence="4" id="KW-1185">Reference proteome</keyword>
<feature type="transmembrane region" description="Helical" evidence="2">
    <location>
        <begin position="30"/>
        <end position="48"/>
    </location>
</feature>
<reference evidence="4" key="1">
    <citation type="journal article" date="2019" name="Int. J. Syst. Evol. Microbiol.">
        <title>The Global Catalogue of Microorganisms (GCM) 10K type strain sequencing project: providing services to taxonomists for standard genome sequencing and annotation.</title>
        <authorList>
            <consortium name="The Broad Institute Genomics Platform"/>
            <consortium name="The Broad Institute Genome Sequencing Center for Infectious Disease"/>
            <person name="Wu L."/>
            <person name="Ma J."/>
        </authorList>
    </citation>
    <scope>NUCLEOTIDE SEQUENCE [LARGE SCALE GENOMIC DNA]</scope>
    <source>
        <strain evidence="4">JCM 17137</strain>
    </source>
</reference>
<protein>
    <recommendedName>
        <fullName evidence="5">DUF4229 domain-containing protein</fullName>
    </recommendedName>
</protein>
<evidence type="ECO:0000313" key="3">
    <source>
        <dbReference type="EMBL" id="GAA3752437.1"/>
    </source>
</evidence>
<evidence type="ECO:0000256" key="2">
    <source>
        <dbReference type="SAM" id="Phobius"/>
    </source>
</evidence>
<proteinExistence type="predicted"/>